<dbReference type="InterPro" id="IPR007129">
    <property type="entry name" value="Ubiqinol_cyt_c_chaperone_CPB3"/>
</dbReference>
<comment type="similarity">
    <text evidence="1">Belongs to the CBP3 family.</text>
</comment>
<keyword evidence="4" id="KW-1185">Reference proteome</keyword>
<sequence>MQRIAGALKMRFKSDGLDESVKSILDRASAQLYFNCADNYDFQKLCEAFGLGDYMSSWYKLTLMHIWMVLMRLHSEFDGKAYMRLQRGLLSTMWLDIDQRLAIVSDELGQVMTGQNDMKHMHGLHLQTFFEYDEGFLSDDRVLAGAVWRCLYMNRTVDPIHLLKVVTYIRSTVAWLETQDTNQILVEGVAEWKQLRPAS</sequence>
<dbReference type="Pfam" id="PF03981">
    <property type="entry name" value="Ubiq_cyt_C_chap"/>
    <property type="match status" value="1"/>
</dbReference>
<dbReference type="InterPro" id="IPR021150">
    <property type="entry name" value="Ubiq_cyt_c_chap"/>
</dbReference>
<dbReference type="PANTHER" id="PTHR12184">
    <property type="entry name" value="UBIQUINOL-CYTOCHROME C REDUCTASE COMPLEX ASSEMBLY FACTOR 1 FAMILY MEMBER"/>
    <property type="match status" value="1"/>
</dbReference>
<dbReference type="EnsemblMetazoa" id="CJA00995.1">
    <property type="protein sequence ID" value="CJA00995.1"/>
    <property type="gene ID" value="WBGene00120199"/>
</dbReference>
<dbReference type="AlphaFoldDB" id="A0A8R1DF54"/>
<dbReference type="GO" id="GO:0034551">
    <property type="term" value="P:mitochondrial respiratory chain complex III assembly"/>
    <property type="evidence" value="ECO:0007669"/>
    <property type="project" value="TreeGrafter"/>
</dbReference>
<organism evidence="3 4">
    <name type="scientific">Caenorhabditis japonica</name>
    <dbReference type="NCBI Taxonomy" id="281687"/>
    <lineage>
        <taxon>Eukaryota</taxon>
        <taxon>Metazoa</taxon>
        <taxon>Ecdysozoa</taxon>
        <taxon>Nematoda</taxon>
        <taxon>Chromadorea</taxon>
        <taxon>Rhabditida</taxon>
        <taxon>Rhabditina</taxon>
        <taxon>Rhabditomorpha</taxon>
        <taxon>Rhabditoidea</taxon>
        <taxon>Rhabditidae</taxon>
        <taxon>Peloderinae</taxon>
        <taxon>Caenorhabditis</taxon>
    </lineage>
</organism>
<evidence type="ECO:0000313" key="4">
    <source>
        <dbReference type="Proteomes" id="UP000005237"/>
    </source>
</evidence>
<proteinExistence type="inferred from homology"/>
<evidence type="ECO:0000259" key="2">
    <source>
        <dbReference type="Pfam" id="PF03981"/>
    </source>
</evidence>
<evidence type="ECO:0000256" key="1">
    <source>
        <dbReference type="ARBA" id="ARBA00006407"/>
    </source>
</evidence>
<protein>
    <recommendedName>
        <fullName evidence="2">Ubiquinol-cytochrome c chaperone domain-containing protein</fullName>
    </recommendedName>
</protein>
<accession>A0A8R1DF54</accession>
<dbReference type="PANTHER" id="PTHR12184:SF1">
    <property type="entry name" value="UBIQUINOL-CYTOCHROME-C REDUCTASE COMPLEX ASSEMBLY FACTOR 1"/>
    <property type="match status" value="1"/>
</dbReference>
<name>A0A8R1DF54_CAEJA</name>
<dbReference type="GO" id="GO:0005739">
    <property type="term" value="C:mitochondrion"/>
    <property type="evidence" value="ECO:0007669"/>
    <property type="project" value="TreeGrafter"/>
</dbReference>
<feature type="domain" description="Ubiquinol-cytochrome c chaperone" evidence="2">
    <location>
        <begin position="47"/>
        <end position="189"/>
    </location>
</feature>
<reference evidence="3" key="2">
    <citation type="submission" date="2022-06" db="UniProtKB">
        <authorList>
            <consortium name="EnsemblMetazoa"/>
        </authorList>
    </citation>
    <scope>IDENTIFICATION</scope>
    <source>
        <strain evidence="3">DF5081</strain>
    </source>
</reference>
<dbReference type="Proteomes" id="UP000005237">
    <property type="component" value="Unassembled WGS sequence"/>
</dbReference>
<evidence type="ECO:0000313" key="3">
    <source>
        <dbReference type="EnsemblMetazoa" id="CJA00995.1"/>
    </source>
</evidence>
<reference evidence="4" key="1">
    <citation type="submission" date="2010-08" db="EMBL/GenBank/DDBJ databases">
        <authorList>
            <consortium name="Caenorhabditis japonica Sequencing Consortium"/>
            <person name="Wilson R.K."/>
        </authorList>
    </citation>
    <scope>NUCLEOTIDE SEQUENCE [LARGE SCALE GENOMIC DNA]</scope>
    <source>
        <strain evidence="4">DF5081</strain>
    </source>
</reference>